<proteinExistence type="predicted"/>
<keyword evidence="4" id="KW-1185">Reference proteome</keyword>
<dbReference type="EMBL" id="CAXDID020000097">
    <property type="protein sequence ID" value="CAL6025105.1"/>
    <property type="molecule type" value="Genomic_DNA"/>
</dbReference>
<name>A0AA86UW14_9EUKA</name>
<reference evidence="1" key="1">
    <citation type="submission" date="2023-06" db="EMBL/GenBank/DDBJ databases">
        <authorList>
            <person name="Kurt Z."/>
        </authorList>
    </citation>
    <scope>NUCLEOTIDE SEQUENCE</scope>
</reference>
<organism evidence="1">
    <name type="scientific">Hexamita inflata</name>
    <dbReference type="NCBI Taxonomy" id="28002"/>
    <lineage>
        <taxon>Eukaryota</taxon>
        <taxon>Metamonada</taxon>
        <taxon>Diplomonadida</taxon>
        <taxon>Hexamitidae</taxon>
        <taxon>Hexamitinae</taxon>
        <taxon>Hexamita</taxon>
    </lineage>
</organism>
<protein>
    <submittedName>
        <fullName evidence="2">Hypothetical_protein</fullName>
    </submittedName>
</protein>
<sequence>MTTMKQIIQQRIANFKLQASEKTLQDLYLVAQQIYMQNPNEDRNNVADATLYLSNMLNSQYSHYKVRQIVDSLQVIPLFVTMDCYRFHALDELDQYMRTIMQKHTQQNVITLFDTIKKQNTGLKTKDSILQIFKECIMKGEAKYIAYIEKNKITQYNQFQKLVQQILLQQIKENQLLGSIFT</sequence>
<evidence type="ECO:0000313" key="3">
    <source>
        <dbReference type="EMBL" id="CAL6025105.1"/>
    </source>
</evidence>
<dbReference type="AlphaFoldDB" id="A0AA86UW14"/>
<evidence type="ECO:0000313" key="1">
    <source>
        <dbReference type="EMBL" id="CAI9966971.1"/>
    </source>
</evidence>
<dbReference type="Proteomes" id="UP001642409">
    <property type="component" value="Unassembled WGS sequence"/>
</dbReference>
<evidence type="ECO:0000313" key="4">
    <source>
        <dbReference type="Proteomes" id="UP001642409"/>
    </source>
</evidence>
<dbReference type="EMBL" id="CATOUU010001010">
    <property type="protein sequence ID" value="CAI9966971.1"/>
    <property type="molecule type" value="Genomic_DNA"/>
</dbReference>
<dbReference type="EMBL" id="CAXDID020000011">
    <property type="protein sequence ID" value="CAL5980027.1"/>
    <property type="molecule type" value="Genomic_DNA"/>
</dbReference>
<comment type="caution">
    <text evidence="1">The sequence shown here is derived from an EMBL/GenBank/DDBJ whole genome shotgun (WGS) entry which is preliminary data.</text>
</comment>
<accession>A0AA86UW14</accession>
<reference evidence="2 4" key="2">
    <citation type="submission" date="2024-07" db="EMBL/GenBank/DDBJ databases">
        <authorList>
            <person name="Akdeniz Z."/>
        </authorList>
    </citation>
    <scope>NUCLEOTIDE SEQUENCE [LARGE SCALE GENOMIC DNA]</scope>
</reference>
<evidence type="ECO:0000313" key="2">
    <source>
        <dbReference type="EMBL" id="CAL5980027.1"/>
    </source>
</evidence>
<gene>
    <name evidence="3" type="ORF">HINF_LOCUS29943</name>
    <name evidence="1" type="ORF">HINF_LOCUS54616</name>
    <name evidence="2" type="ORF">HINF_LOCUS5986</name>
</gene>